<dbReference type="AlphaFoldDB" id="A0A560KX40"/>
<evidence type="ECO:0000256" key="3">
    <source>
        <dbReference type="ARBA" id="ARBA00022970"/>
    </source>
</evidence>
<reference evidence="5 6" key="1">
    <citation type="submission" date="2019-06" db="EMBL/GenBank/DDBJ databases">
        <title>Genomic Encyclopedia of Type Strains, Phase IV (KMG-V): Genome sequencing to study the core and pangenomes of soil and plant-associated prokaryotes.</title>
        <authorList>
            <person name="Whitman W."/>
        </authorList>
    </citation>
    <scope>NUCLEOTIDE SEQUENCE [LARGE SCALE GENOMIC DNA]</scope>
    <source>
        <strain evidence="5 6">BR 10355</strain>
    </source>
</reference>
<keyword evidence="3" id="KW-0813">Transport</keyword>
<protein>
    <submittedName>
        <fullName evidence="5">Branched-chain amino acid transport system substrate-binding protein</fullName>
    </submittedName>
</protein>
<dbReference type="InterPro" id="IPR028081">
    <property type="entry name" value="Leu-bd"/>
</dbReference>
<proteinExistence type="inferred from homology"/>
<dbReference type="PANTHER" id="PTHR30483">
    <property type="entry name" value="LEUCINE-SPECIFIC-BINDING PROTEIN"/>
    <property type="match status" value="1"/>
</dbReference>
<dbReference type="Gene3D" id="3.40.50.2300">
    <property type="match status" value="2"/>
</dbReference>
<evidence type="ECO:0000313" key="5">
    <source>
        <dbReference type="EMBL" id="TWB87808.1"/>
    </source>
</evidence>
<keyword evidence="2" id="KW-0732">Signal</keyword>
<keyword evidence="3" id="KW-0029">Amino-acid transport</keyword>
<dbReference type="RefSeq" id="WP_167529395.1">
    <property type="nucleotide sequence ID" value="NZ_VITY01000020.1"/>
</dbReference>
<feature type="domain" description="Leucine-binding protein" evidence="4">
    <location>
        <begin position="39"/>
        <end position="382"/>
    </location>
</feature>
<comment type="caution">
    <text evidence="5">The sequence shown here is derived from an EMBL/GenBank/DDBJ whole genome shotgun (WGS) entry which is preliminary data.</text>
</comment>
<dbReference type="PANTHER" id="PTHR30483:SF6">
    <property type="entry name" value="PERIPLASMIC BINDING PROTEIN OF ABC TRANSPORTER FOR NATURAL AMINO ACIDS"/>
    <property type="match status" value="1"/>
</dbReference>
<sequence>MQRYEQRDVKSAGRRWLLWTILSVGFLGWSASYGNASESVKVGLLLPISGTAAEFGERMKQGVDLALEERGKATGKNDIEIVLRDTGDASLQRVRQLAQELVVRENVKYLAGLDTTPAVLAVADVVNQAKIPFVIFNSGTSGVTKKSPYFVRAGFTQWAISYPLGKRLGVDGKKRVVIIIHDFAPGYDAASSFSAGLTESGGAVLDTLKVPLGTSDPSSYLQRIQDVSPDAVFMFFKVGPFGVNFVRDYLGKGLRSRGIELFGTGELDETNLKAIGAGAVGIETSFVYGPDLKSAKNASFVTGLQNKYGSEFLPSPFNVQAYDGMQLVFRMIDTAGDRRAGADPIDSIRDFSWESPRGRVSIDPETREIVQRVYLRKVVDDGGRLVNRAFDDFGEIRPPVN</sequence>
<name>A0A560KX40_9BRAD</name>
<dbReference type="Proteomes" id="UP000321304">
    <property type="component" value="Unassembled WGS sequence"/>
</dbReference>
<dbReference type="EMBL" id="VITY01000020">
    <property type="protein sequence ID" value="TWB87808.1"/>
    <property type="molecule type" value="Genomic_DNA"/>
</dbReference>
<dbReference type="InterPro" id="IPR051010">
    <property type="entry name" value="BCAA_transport"/>
</dbReference>
<evidence type="ECO:0000256" key="2">
    <source>
        <dbReference type="ARBA" id="ARBA00022729"/>
    </source>
</evidence>
<comment type="similarity">
    <text evidence="1">Belongs to the leucine-binding protein family.</text>
</comment>
<evidence type="ECO:0000259" key="4">
    <source>
        <dbReference type="Pfam" id="PF13458"/>
    </source>
</evidence>
<evidence type="ECO:0000256" key="1">
    <source>
        <dbReference type="ARBA" id="ARBA00010062"/>
    </source>
</evidence>
<dbReference type="SUPFAM" id="SSF53822">
    <property type="entry name" value="Periplasmic binding protein-like I"/>
    <property type="match status" value="1"/>
</dbReference>
<keyword evidence="6" id="KW-1185">Reference proteome</keyword>
<organism evidence="5 6">
    <name type="scientific">Bradyrhizobium macuxiense</name>
    <dbReference type="NCBI Taxonomy" id="1755647"/>
    <lineage>
        <taxon>Bacteria</taxon>
        <taxon>Pseudomonadati</taxon>
        <taxon>Pseudomonadota</taxon>
        <taxon>Alphaproteobacteria</taxon>
        <taxon>Hyphomicrobiales</taxon>
        <taxon>Nitrobacteraceae</taxon>
        <taxon>Bradyrhizobium</taxon>
    </lineage>
</organism>
<accession>A0A560KX40</accession>
<dbReference type="GO" id="GO:0006865">
    <property type="term" value="P:amino acid transport"/>
    <property type="evidence" value="ECO:0007669"/>
    <property type="project" value="UniProtKB-KW"/>
</dbReference>
<gene>
    <name evidence="5" type="ORF">FBZ93_120106</name>
</gene>
<dbReference type="InterPro" id="IPR028082">
    <property type="entry name" value="Peripla_BP_I"/>
</dbReference>
<dbReference type="Pfam" id="PF13458">
    <property type="entry name" value="Peripla_BP_6"/>
    <property type="match status" value="1"/>
</dbReference>
<evidence type="ECO:0000313" key="6">
    <source>
        <dbReference type="Proteomes" id="UP000321304"/>
    </source>
</evidence>